<sequence length="89" mass="10204">MSRVDIYKGIIKHEIWSHERIGQTLVDMQKQSDAKKAGQVVLTDEKPRYLEGPLVVVQTQGRAFIIDGRRRANVWRTKEGNYPVIIISA</sequence>
<reference evidence="2" key="1">
    <citation type="journal article" date="2019" name="Int. J. Syst. Evol. Microbiol.">
        <title>The Global Catalogue of Microorganisms (GCM) 10K type strain sequencing project: providing services to taxonomists for standard genome sequencing and annotation.</title>
        <authorList>
            <consortium name="The Broad Institute Genomics Platform"/>
            <consortium name="The Broad Institute Genome Sequencing Center for Infectious Disease"/>
            <person name="Wu L."/>
            <person name="Ma J."/>
        </authorList>
    </citation>
    <scope>NUCLEOTIDE SEQUENCE [LARGE SCALE GENOMIC DNA]</scope>
    <source>
        <strain evidence="2">CGMCC 1.15731</strain>
    </source>
</reference>
<protein>
    <submittedName>
        <fullName evidence="1">Uncharacterized protein</fullName>
    </submittedName>
</protein>
<evidence type="ECO:0000313" key="1">
    <source>
        <dbReference type="EMBL" id="MFC4625309.1"/>
    </source>
</evidence>
<dbReference type="RefSeq" id="WP_374829354.1">
    <property type="nucleotide sequence ID" value="NZ_JBHEEZ010000001.1"/>
</dbReference>
<proteinExistence type="predicted"/>
<name>A0ABV9H7K0_9HYPH</name>
<gene>
    <name evidence="1" type="ORF">ACFO1V_08750</name>
</gene>
<dbReference type="EMBL" id="JBHSEL010000053">
    <property type="protein sequence ID" value="MFC4625309.1"/>
    <property type="molecule type" value="Genomic_DNA"/>
</dbReference>
<comment type="caution">
    <text evidence="1">The sequence shown here is derived from an EMBL/GenBank/DDBJ whole genome shotgun (WGS) entry which is preliminary data.</text>
</comment>
<dbReference type="Proteomes" id="UP001596042">
    <property type="component" value="Unassembled WGS sequence"/>
</dbReference>
<accession>A0ABV9H7K0</accession>
<keyword evidence="2" id="KW-1185">Reference proteome</keyword>
<evidence type="ECO:0000313" key="2">
    <source>
        <dbReference type="Proteomes" id="UP001596042"/>
    </source>
</evidence>
<organism evidence="1 2">
    <name type="scientific">Daeguia caeni</name>
    <dbReference type="NCBI Taxonomy" id="439612"/>
    <lineage>
        <taxon>Bacteria</taxon>
        <taxon>Pseudomonadati</taxon>
        <taxon>Pseudomonadota</taxon>
        <taxon>Alphaproteobacteria</taxon>
        <taxon>Hyphomicrobiales</taxon>
        <taxon>Brucellaceae</taxon>
        <taxon>Daeguia</taxon>
    </lineage>
</organism>